<dbReference type="GO" id="GO:0046856">
    <property type="term" value="P:phosphatidylinositol dephosphorylation"/>
    <property type="evidence" value="ECO:0007669"/>
    <property type="project" value="InterPro"/>
</dbReference>
<dbReference type="EMBL" id="FUYS01000002">
    <property type="protein sequence ID" value="SKB36285.1"/>
    <property type="molecule type" value="Genomic_DNA"/>
</dbReference>
<dbReference type="InterPro" id="IPR038772">
    <property type="entry name" value="Sph/SMPD2-like"/>
</dbReference>
<dbReference type="GO" id="GO:0005737">
    <property type="term" value="C:cytoplasm"/>
    <property type="evidence" value="ECO:0007669"/>
    <property type="project" value="TreeGrafter"/>
</dbReference>
<keyword evidence="4" id="KW-1185">Reference proteome</keyword>
<protein>
    <submittedName>
        <fullName evidence="3">Metal-dependent hydrolase, endonuclease/exonuclease/phosphatase family</fullName>
    </submittedName>
</protein>
<dbReference type="PANTHER" id="PTHR16320:SF1">
    <property type="entry name" value="SPHINGOMYELINASE DDB_G0288017"/>
    <property type="match status" value="1"/>
</dbReference>
<dbReference type="InterPro" id="IPR036691">
    <property type="entry name" value="Endo/exonu/phosph_ase_sf"/>
</dbReference>
<name>A0A1T5AN43_9SPHI</name>
<keyword evidence="1" id="KW-0812">Transmembrane</keyword>
<evidence type="ECO:0000313" key="4">
    <source>
        <dbReference type="Proteomes" id="UP000190541"/>
    </source>
</evidence>
<dbReference type="SUPFAM" id="SSF56219">
    <property type="entry name" value="DNase I-like"/>
    <property type="match status" value="1"/>
</dbReference>
<dbReference type="Proteomes" id="UP000190541">
    <property type="component" value="Unassembled WGS sequence"/>
</dbReference>
<dbReference type="AlphaFoldDB" id="A0A1T5AN43"/>
<feature type="transmembrane region" description="Helical" evidence="1">
    <location>
        <begin position="13"/>
        <end position="32"/>
    </location>
</feature>
<feature type="domain" description="Inositol polyphosphate-related phosphatase" evidence="2">
    <location>
        <begin position="96"/>
        <end position="269"/>
    </location>
</feature>
<keyword evidence="3" id="KW-0378">Hydrolase</keyword>
<dbReference type="STRING" id="623280.SAMN05660226_00903"/>
<evidence type="ECO:0000259" key="2">
    <source>
        <dbReference type="Pfam" id="PF22669"/>
    </source>
</evidence>
<dbReference type="GO" id="GO:0016791">
    <property type="term" value="F:phosphatase activity"/>
    <property type="evidence" value="ECO:0007669"/>
    <property type="project" value="InterPro"/>
</dbReference>
<keyword evidence="3" id="KW-0269">Exonuclease</keyword>
<dbReference type="GO" id="GO:0004767">
    <property type="term" value="F:sphingomyelin phosphodiesterase activity"/>
    <property type="evidence" value="ECO:0007669"/>
    <property type="project" value="InterPro"/>
</dbReference>
<proteinExistence type="predicted"/>
<gene>
    <name evidence="3" type="ORF">SAMN05660226_00903</name>
</gene>
<evidence type="ECO:0000256" key="1">
    <source>
        <dbReference type="SAM" id="Phobius"/>
    </source>
</evidence>
<keyword evidence="3" id="KW-0255">Endonuclease</keyword>
<dbReference type="GO" id="GO:0004527">
    <property type="term" value="F:exonuclease activity"/>
    <property type="evidence" value="ECO:0007669"/>
    <property type="project" value="UniProtKB-KW"/>
</dbReference>
<dbReference type="OrthoDB" id="7316663at2"/>
<dbReference type="RefSeq" id="WP_079715626.1">
    <property type="nucleotide sequence ID" value="NZ_FUYS01000002.1"/>
</dbReference>
<dbReference type="GO" id="GO:0004519">
    <property type="term" value="F:endonuclease activity"/>
    <property type="evidence" value="ECO:0007669"/>
    <property type="project" value="UniProtKB-KW"/>
</dbReference>
<dbReference type="Gene3D" id="3.60.10.10">
    <property type="entry name" value="Endonuclease/exonuclease/phosphatase"/>
    <property type="match status" value="1"/>
</dbReference>
<dbReference type="Pfam" id="PF22669">
    <property type="entry name" value="Exo_endo_phos2"/>
    <property type="match status" value="1"/>
</dbReference>
<accession>A0A1T5AN43</accession>
<evidence type="ECO:0000313" key="3">
    <source>
        <dbReference type="EMBL" id="SKB36285.1"/>
    </source>
</evidence>
<organism evidence="3 4">
    <name type="scientific">Parapedobacter luteus</name>
    <dbReference type="NCBI Taxonomy" id="623280"/>
    <lineage>
        <taxon>Bacteria</taxon>
        <taxon>Pseudomonadati</taxon>
        <taxon>Bacteroidota</taxon>
        <taxon>Sphingobacteriia</taxon>
        <taxon>Sphingobacteriales</taxon>
        <taxon>Sphingobacteriaceae</taxon>
        <taxon>Parapedobacter</taxon>
    </lineage>
</organism>
<keyword evidence="1" id="KW-0472">Membrane</keyword>
<dbReference type="PANTHER" id="PTHR16320">
    <property type="entry name" value="SPHINGOMYELINASE FAMILY MEMBER"/>
    <property type="match status" value="1"/>
</dbReference>
<reference evidence="3 4" key="1">
    <citation type="submission" date="2017-02" db="EMBL/GenBank/DDBJ databases">
        <authorList>
            <person name="Peterson S.W."/>
        </authorList>
    </citation>
    <scope>NUCLEOTIDE SEQUENCE [LARGE SCALE GENOMIC DNA]</scope>
    <source>
        <strain evidence="3 4">DSM 22899</strain>
    </source>
</reference>
<dbReference type="InterPro" id="IPR000300">
    <property type="entry name" value="IPPc"/>
</dbReference>
<sequence>MIVTNPLIRNHQWPLRVILFISLTAVIVFAFANSMPWANLSGANRAEAVTNLAMPDASQGLLSLMTYNIAGLPEFISSAGTPRATSIAQIGRMITPYDIVHIQEDFNYNRQLYTGLDSHGFRTKHNGVVPFGDGLNTLSKYPIIESKRVAWRHCSGTDCLTPKGFMFTRIQLAKHVFIDFYNLHATAEKKPSADYARQQNLRQLSHFIQKQSQENAIVVMGDFNAHYTYINDDMQQFLQETSLTDAWVQLMKNGIVPKKNLHHQALSNLSIDERTESLDKILYRSNHEISLMPVAYRVEAGKFTDPSGNELSDHLPISAVFNWDLKHATYSTFPNHRQ</sequence>
<keyword evidence="3" id="KW-0540">Nuclease</keyword>
<keyword evidence="1" id="KW-1133">Transmembrane helix</keyword>